<dbReference type="PROSITE" id="PS51833">
    <property type="entry name" value="HDOD"/>
    <property type="match status" value="1"/>
</dbReference>
<dbReference type="InterPro" id="IPR013976">
    <property type="entry name" value="HDOD"/>
</dbReference>
<dbReference type="Gene3D" id="1.10.3210.10">
    <property type="entry name" value="Hypothetical protein af1432"/>
    <property type="match status" value="1"/>
</dbReference>
<dbReference type="HOGENOM" id="CLU_018569_1_0_6"/>
<dbReference type="EMBL" id="CP000302">
    <property type="protein sequence ID" value="ABE54533.1"/>
    <property type="molecule type" value="Genomic_DNA"/>
</dbReference>
<proteinExistence type="predicted"/>
<dbReference type="InterPro" id="IPR029016">
    <property type="entry name" value="GAF-like_dom_sf"/>
</dbReference>
<sequence>MLKSSSTVHKGADYWTKRISDQEMPALCSTVRELEKLAKDDVSSLAILGRSVMHDNALTSRILRVANSATYNKGINHVSTVSRAAVMLGFDTLRNICITARLLSSLLENKNLSPNVYQRLLKLMAQSFQAAMLARMMMTGHDEKLREEVFIASLLYRIGESAFWSTGGSFSDALDQKLRDSDSEQDPQAIVRDILGTSFSQLTQNIARSWGLGEVLLKSLSHPDERTPEIRCIALADKLAQLLIEPAEDPNEFAERLKQTADMLNIEVSEFRQKVVDCTKATQKLAIDYGAKVLLDFLPKSADVKASVDQEAKPLVVRASDAAIQLKKLRELTGYALTKTDFNQVMLTALEGILSGVGVDRCGVLLLSPNRQLLQPRIMLGDEAEAMKREFIISLDETMSIFSQCVERKTPFWVADPNAKEWQKSINPALKTKLSKTGFFLAPVSIDTRVIGVFFADRSHSGRSFEPQDYDNFTHFTQLANICFGVSVK</sequence>
<keyword evidence="3" id="KW-1185">Reference proteome</keyword>
<gene>
    <name evidence="2" type="ordered locus">Sden_1247</name>
</gene>
<dbReference type="eggNOG" id="COG1639">
    <property type="taxonomic scope" value="Bacteria"/>
</dbReference>
<dbReference type="Proteomes" id="UP000001982">
    <property type="component" value="Chromosome"/>
</dbReference>
<evidence type="ECO:0000259" key="1">
    <source>
        <dbReference type="PROSITE" id="PS51833"/>
    </source>
</evidence>
<dbReference type="PANTHER" id="PTHR33525">
    <property type="match status" value="1"/>
</dbReference>
<dbReference type="KEGG" id="sdn:Sden_1247"/>
<feature type="domain" description="HDOD" evidence="1">
    <location>
        <begin position="24"/>
        <end position="226"/>
    </location>
</feature>
<dbReference type="PANTHER" id="PTHR33525:SF3">
    <property type="entry name" value="RIBONUCLEASE Y"/>
    <property type="match status" value="1"/>
</dbReference>
<dbReference type="Pfam" id="PF13492">
    <property type="entry name" value="GAF_3"/>
    <property type="match status" value="1"/>
</dbReference>
<dbReference type="Gene3D" id="3.30.450.40">
    <property type="match status" value="1"/>
</dbReference>
<organism evidence="2 3">
    <name type="scientific">Shewanella denitrificans (strain OS217 / ATCC BAA-1090 / DSM 15013)</name>
    <dbReference type="NCBI Taxonomy" id="318161"/>
    <lineage>
        <taxon>Bacteria</taxon>
        <taxon>Pseudomonadati</taxon>
        <taxon>Pseudomonadota</taxon>
        <taxon>Gammaproteobacteria</taxon>
        <taxon>Alteromonadales</taxon>
        <taxon>Shewanellaceae</taxon>
        <taxon>Shewanella</taxon>
    </lineage>
</organism>
<protein>
    <recommendedName>
        <fullName evidence="1">HDOD domain-containing protein</fullName>
    </recommendedName>
</protein>
<evidence type="ECO:0000313" key="3">
    <source>
        <dbReference type="Proteomes" id="UP000001982"/>
    </source>
</evidence>
<evidence type="ECO:0000313" key="2">
    <source>
        <dbReference type="EMBL" id="ABE54533.1"/>
    </source>
</evidence>
<dbReference type="InterPro" id="IPR052340">
    <property type="entry name" value="RNase_Y/CdgJ"/>
</dbReference>
<dbReference type="Pfam" id="PF08668">
    <property type="entry name" value="HDOD"/>
    <property type="match status" value="1"/>
</dbReference>
<dbReference type="SUPFAM" id="SSF55781">
    <property type="entry name" value="GAF domain-like"/>
    <property type="match status" value="1"/>
</dbReference>
<dbReference type="InterPro" id="IPR003018">
    <property type="entry name" value="GAF"/>
</dbReference>
<dbReference type="SUPFAM" id="SSF109604">
    <property type="entry name" value="HD-domain/PDEase-like"/>
    <property type="match status" value="1"/>
</dbReference>
<name>Q12PU3_SHEDO</name>
<dbReference type="AlphaFoldDB" id="Q12PU3"/>
<dbReference type="eggNOG" id="COG2203">
    <property type="taxonomic scope" value="Bacteria"/>
</dbReference>
<accession>Q12PU3</accession>
<dbReference type="STRING" id="318161.Sden_1247"/>
<reference evidence="2 3" key="1">
    <citation type="submission" date="2006-03" db="EMBL/GenBank/DDBJ databases">
        <title>Complete sequence of Shewanella denitrificans OS217.</title>
        <authorList>
            <consortium name="US DOE Joint Genome Institute"/>
            <person name="Copeland A."/>
            <person name="Lucas S."/>
            <person name="Lapidus A."/>
            <person name="Barry K."/>
            <person name="Detter J.C."/>
            <person name="Glavina del Rio T."/>
            <person name="Hammon N."/>
            <person name="Israni S."/>
            <person name="Dalin E."/>
            <person name="Tice H."/>
            <person name="Pitluck S."/>
            <person name="Brettin T."/>
            <person name="Bruce D."/>
            <person name="Han C."/>
            <person name="Tapia R."/>
            <person name="Gilna P."/>
            <person name="Kiss H."/>
            <person name="Schmutz J."/>
            <person name="Larimer F."/>
            <person name="Land M."/>
            <person name="Hauser L."/>
            <person name="Kyrpides N."/>
            <person name="Lykidis A."/>
            <person name="Richardson P."/>
        </authorList>
    </citation>
    <scope>NUCLEOTIDE SEQUENCE [LARGE SCALE GENOMIC DNA]</scope>
    <source>
        <strain evidence="3">OS217 / ATCC BAA-1090 / DSM 15013</strain>
    </source>
</reference>